<dbReference type="Proteomes" id="UP000886058">
    <property type="component" value="Unassembled WGS sequence"/>
</dbReference>
<feature type="non-terminal residue" evidence="1">
    <location>
        <position position="28"/>
    </location>
</feature>
<sequence>MKQDRREFLKKAGLGALAGLGAAAGLFP</sequence>
<protein>
    <submittedName>
        <fullName evidence="1">Twin-arginine translocation signal domain-containing protein</fullName>
    </submittedName>
</protein>
<evidence type="ECO:0000313" key="1">
    <source>
        <dbReference type="EMBL" id="HHE31421.1"/>
    </source>
</evidence>
<dbReference type="EMBL" id="DRSQ01000043">
    <property type="protein sequence ID" value="HHE31421.1"/>
    <property type="molecule type" value="Genomic_DNA"/>
</dbReference>
<dbReference type="PROSITE" id="PS51318">
    <property type="entry name" value="TAT"/>
    <property type="match status" value="1"/>
</dbReference>
<dbReference type="NCBIfam" id="TIGR01409">
    <property type="entry name" value="TAT_signal_seq"/>
    <property type="match status" value="1"/>
</dbReference>
<proteinExistence type="predicted"/>
<gene>
    <name evidence="1" type="ORF">ENL07_01965</name>
</gene>
<comment type="caution">
    <text evidence="1">The sequence shown here is derived from an EMBL/GenBank/DDBJ whole genome shotgun (WGS) entry which is preliminary data.</text>
</comment>
<organism evidence="1">
    <name type="scientific">Chlorobaculum parvum</name>
    <dbReference type="NCBI Taxonomy" id="274539"/>
    <lineage>
        <taxon>Bacteria</taxon>
        <taxon>Pseudomonadati</taxon>
        <taxon>Chlorobiota</taxon>
        <taxon>Chlorobiia</taxon>
        <taxon>Chlorobiales</taxon>
        <taxon>Chlorobiaceae</taxon>
        <taxon>Chlorobaculum</taxon>
    </lineage>
</organism>
<name>A0A7C5HDX4_9CHLB</name>
<accession>A0A7C5HDX4</accession>
<dbReference type="AlphaFoldDB" id="A0A7C5HDX4"/>
<reference evidence="1" key="1">
    <citation type="journal article" date="2020" name="mSystems">
        <title>Genome- and Community-Level Interaction Insights into Carbon Utilization and Element Cycling Functions of Hydrothermarchaeota in Hydrothermal Sediment.</title>
        <authorList>
            <person name="Zhou Z."/>
            <person name="Liu Y."/>
            <person name="Xu W."/>
            <person name="Pan J."/>
            <person name="Luo Z.H."/>
            <person name="Li M."/>
        </authorList>
    </citation>
    <scope>NUCLEOTIDE SEQUENCE [LARGE SCALE GENOMIC DNA]</scope>
    <source>
        <strain evidence="1">HyVt-633</strain>
    </source>
</reference>
<dbReference type="InterPro" id="IPR006311">
    <property type="entry name" value="TAT_signal"/>
</dbReference>
<dbReference type="InterPro" id="IPR019546">
    <property type="entry name" value="TAT_signal_bac_arc"/>
</dbReference>